<gene>
    <name evidence="1" type="ORF">GGP41_003416</name>
</gene>
<dbReference type="Proteomes" id="UP000624244">
    <property type="component" value="Unassembled WGS sequence"/>
</dbReference>
<dbReference type="EMBL" id="WNKQ01000014">
    <property type="protein sequence ID" value="KAF5847148.1"/>
    <property type="molecule type" value="Genomic_DNA"/>
</dbReference>
<name>A0A8H5ZB99_COCSA</name>
<evidence type="ECO:0000313" key="1">
    <source>
        <dbReference type="EMBL" id="KAF5847148.1"/>
    </source>
</evidence>
<proteinExistence type="predicted"/>
<sequence>MERYKILYIGERHGGYAFAGSRMVDTPAKPVYAKPLYERGRVVNLRLYTYLLTCGHGFFTISLADPVLRSGPWLHPSRSVSLKAAKVMLYHAWPLVRGEDGERGQI</sequence>
<protein>
    <submittedName>
        <fullName evidence="1">Uncharacterized protein</fullName>
    </submittedName>
</protein>
<organism evidence="1 2">
    <name type="scientific">Cochliobolus sativus</name>
    <name type="common">Common root rot and spot blotch fungus</name>
    <name type="synonym">Bipolaris sorokiniana</name>
    <dbReference type="NCBI Taxonomy" id="45130"/>
    <lineage>
        <taxon>Eukaryota</taxon>
        <taxon>Fungi</taxon>
        <taxon>Dikarya</taxon>
        <taxon>Ascomycota</taxon>
        <taxon>Pezizomycotina</taxon>
        <taxon>Dothideomycetes</taxon>
        <taxon>Pleosporomycetidae</taxon>
        <taxon>Pleosporales</taxon>
        <taxon>Pleosporineae</taxon>
        <taxon>Pleosporaceae</taxon>
        <taxon>Bipolaris</taxon>
    </lineage>
</organism>
<dbReference type="AlphaFoldDB" id="A0A8H5ZB99"/>
<reference evidence="1" key="1">
    <citation type="submission" date="2019-11" db="EMBL/GenBank/DDBJ databases">
        <title>Bipolaris sorokiniana Genome sequencing.</title>
        <authorList>
            <person name="Wang H."/>
        </authorList>
    </citation>
    <scope>NUCLEOTIDE SEQUENCE</scope>
</reference>
<comment type="caution">
    <text evidence="1">The sequence shown here is derived from an EMBL/GenBank/DDBJ whole genome shotgun (WGS) entry which is preliminary data.</text>
</comment>
<accession>A0A8H5ZB99</accession>
<evidence type="ECO:0000313" key="2">
    <source>
        <dbReference type="Proteomes" id="UP000624244"/>
    </source>
</evidence>